<evidence type="ECO:0000256" key="4">
    <source>
        <dbReference type="SAM" id="SignalP"/>
    </source>
</evidence>
<keyword evidence="3" id="KW-0812">Transmembrane</keyword>
<feature type="region of interest" description="Disordered" evidence="2">
    <location>
        <begin position="404"/>
        <end position="437"/>
    </location>
</feature>
<sequence>MKNKKLILALVLPLLTSGLLISCKPENNDPENLSSQSAVQSPANLAENNQNLEELQKTLTDAETSLDNLEKNIILLNSNLQKFVTTEDEEEKNKIKNSIDFKPTTDSWDQFKQSWGKLKVQIDKEFIVKSSLNEVINFERNENDFITELEQKITDFDKIIKLLYDPIIKEDKDIIEQLQKQLEMKPSENGKFKRYGIFAEITQGELQEKTTDKITEIKNELEKIKKEIDDLLNTSDVSELKDQIEQLNKQIAQEKQNNTLLNQKNQTLENEKQVLTQQINNTNKKFIITVVVLLGLLIFSTAIIVLPLMSNKGKIFSDLGSKRRKDRRNNDLINELENPNYPDENNTFSKNKVATYNYHNEQNTVLKLENYIKQLVEEINKLDRELESLKQTNKQQEITINKLSQEKLYSNNQTPSNFPSRQSDSLPNNGSGHYSSTSALATKKATITNEQELISIYNDNKLLKYDNGLISVSTESTSIESSRTGSGKKPILTEQSPSKYWIVNIQGNLYLVPKEDALNTNDMTSVEVLFKCEDYKKDNSNPKNFQLVKPGKVSGGNGQWVLEERGVLNYHKQ</sequence>
<feature type="coiled-coil region" evidence="1">
    <location>
        <begin position="207"/>
        <end position="285"/>
    </location>
</feature>
<feature type="signal peptide" evidence="4">
    <location>
        <begin position="1"/>
        <end position="21"/>
    </location>
</feature>
<dbReference type="EMBL" id="BDQK01000001">
    <property type="protein sequence ID" value="GBF78795.1"/>
    <property type="molecule type" value="Genomic_DNA"/>
</dbReference>
<dbReference type="AlphaFoldDB" id="A0A401IC15"/>
<name>A0A401IC15_APHSA</name>
<evidence type="ECO:0008006" key="7">
    <source>
        <dbReference type="Google" id="ProtNLM"/>
    </source>
</evidence>
<dbReference type="OrthoDB" id="431593at2"/>
<dbReference type="RefSeq" id="WP_124969811.1">
    <property type="nucleotide sequence ID" value="NZ_BDQK01000001.1"/>
</dbReference>
<protein>
    <recommendedName>
        <fullName evidence="7">Lipoprotein</fullName>
    </recommendedName>
</protein>
<keyword evidence="3" id="KW-1133">Transmembrane helix</keyword>
<organism evidence="5 6">
    <name type="scientific">Aphanothece sacrum FPU1</name>
    <dbReference type="NCBI Taxonomy" id="1920663"/>
    <lineage>
        <taxon>Bacteria</taxon>
        <taxon>Bacillati</taxon>
        <taxon>Cyanobacteriota</taxon>
        <taxon>Cyanophyceae</taxon>
        <taxon>Oscillatoriophycideae</taxon>
        <taxon>Chroococcales</taxon>
        <taxon>Aphanothecaceae</taxon>
        <taxon>Aphanothece</taxon>
    </lineage>
</organism>
<keyword evidence="4" id="KW-0732">Signal</keyword>
<evidence type="ECO:0000256" key="2">
    <source>
        <dbReference type="SAM" id="MobiDB-lite"/>
    </source>
</evidence>
<evidence type="ECO:0000313" key="6">
    <source>
        <dbReference type="Proteomes" id="UP000287247"/>
    </source>
</evidence>
<evidence type="ECO:0000313" key="5">
    <source>
        <dbReference type="EMBL" id="GBF78795.1"/>
    </source>
</evidence>
<feature type="transmembrane region" description="Helical" evidence="3">
    <location>
        <begin position="286"/>
        <end position="309"/>
    </location>
</feature>
<accession>A0A401IC15</accession>
<feature type="chain" id="PRO_5019085439" description="Lipoprotein" evidence="4">
    <location>
        <begin position="22"/>
        <end position="573"/>
    </location>
</feature>
<keyword evidence="6" id="KW-1185">Reference proteome</keyword>
<dbReference type="Proteomes" id="UP000287247">
    <property type="component" value="Unassembled WGS sequence"/>
</dbReference>
<dbReference type="PROSITE" id="PS51257">
    <property type="entry name" value="PROKAR_LIPOPROTEIN"/>
    <property type="match status" value="1"/>
</dbReference>
<reference evidence="6" key="1">
    <citation type="submission" date="2017-05" db="EMBL/GenBank/DDBJ databases">
        <title>Physiological properties and genetic analysis related to exopolysaccharide production of fresh-water unicellular cyanobacterium Aphanothece sacrum, Suizenji Nori, that has been cultured as a food source in Japan.</title>
        <authorList>
            <person name="Kanesaki Y."/>
            <person name="Yoshikawa S."/>
            <person name="Ohki K."/>
        </authorList>
    </citation>
    <scope>NUCLEOTIDE SEQUENCE [LARGE SCALE GENOMIC DNA]</scope>
    <source>
        <strain evidence="6">FPU1</strain>
    </source>
</reference>
<comment type="caution">
    <text evidence="5">The sequence shown here is derived from an EMBL/GenBank/DDBJ whole genome shotgun (WGS) entry which is preliminary data.</text>
</comment>
<feature type="coiled-coil region" evidence="1">
    <location>
        <begin position="45"/>
        <end position="79"/>
    </location>
</feature>
<evidence type="ECO:0000256" key="3">
    <source>
        <dbReference type="SAM" id="Phobius"/>
    </source>
</evidence>
<keyword evidence="1" id="KW-0175">Coiled coil</keyword>
<gene>
    <name evidence="5" type="ORF">AsFPU1_0185</name>
</gene>
<keyword evidence="3" id="KW-0472">Membrane</keyword>
<evidence type="ECO:0000256" key="1">
    <source>
        <dbReference type="SAM" id="Coils"/>
    </source>
</evidence>
<proteinExistence type="predicted"/>